<evidence type="ECO:0000313" key="3">
    <source>
        <dbReference type="Proteomes" id="UP000291084"/>
    </source>
</evidence>
<feature type="transmembrane region" description="Helical" evidence="1">
    <location>
        <begin position="12"/>
        <end position="34"/>
    </location>
</feature>
<evidence type="ECO:0000256" key="1">
    <source>
        <dbReference type="SAM" id="Phobius"/>
    </source>
</evidence>
<proteinExistence type="predicted"/>
<dbReference type="EMBL" id="AP015034">
    <property type="protein sequence ID" value="BAT74127.1"/>
    <property type="molecule type" value="Genomic_DNA"/>
</dbReference>
<keyword evidence="1" id="KW-1133">Transmembrane helix</keyword>
<name>A0A0S3R0S8_PHAAN</name>
<organism evidence="2 3">
    <name type="scientific">Vigna angularis var. angularis</name>
    <dbReference type="NCBI Taxonomy" id="157739"/>
    <lineage>
        <taxon>Eukaryota</taxon>
        <taxon>Viridiplantae</taxon>
        <taxon>Streptophyta</taxon>
        <taxon>Embryophyta</taxon>
        <taxon>Tracheophyta</taxon>
        <taxon>Spermatophyta</taxon>
        <taxon>Magnoliopsida</taxon>
        <taxon>eudicotyledons</taxon>
        <taxon>Gunneridae</taxon>
        <taxon>Pentapetalae</taxon>
        <taxon>rosids</taxon>
        <taxon>fabids</taxon>
        <taxon>Fabales</taxon>
        <taxon>Fabaceae</taxon>
        <taxon>Papilionoideae</taxon>
        <taxon>50 kb inversion clade</taxon>
        <taxon>NPAAA clade</taxon>
        <taxon>indigoferoid/millettioid clade</taxon>
        <taxon>Phaseoleae</taxon>
        <taxon>Vigna</taxon>
    </lineage>
</organism>
<keyword evidence="1" id="KW-0472">Membrane</keyword>
<sequence>MVVIGISTCRTVNLTIAVILLPVAIVVKAVINCIAMVNRIDSLAASNDGSIQSSILFVVAMSVRVIGFCVPCLFIFPTETSFQKIFGFATIHVALSFLTLGV</sequence>
<dbReference type="Proteomes" id="UP000291084">
    <property type="component" value="Chromosome 1"/>
</dbReference>
<evidence type="ECO:0000313" key="2">
    <source>
        <dbReference type="EMBL" id="BAT74127.1"/>
    </source>
</evidence>
<keyword evidence="1" id="KW-0812">Transmembrane</keyword>
<reference evidence="2 3" key="1">
    <citation type="journal article" date="2015" name="Sci. Rep.">
        <title>The power of single molecule real-time sequencing technology in the de novo assembly of a eukaryotic genome.</title>
        <authorList>
            <person name="Sakai H."/>
            <person name="Naito K."/>
            <person name="Ogiso-Tanaka E."/>
            <person name="Takahashi Y."/>
            <person name="Iseki K."/>
            <person name="Muto C."/>
            <person name="Satou K."/>
            <person name="Teruya K."/>
            <person name="Shiroma A."/>
            <person name="Shimoji M."/>
            <person name="Hirano T."/>
            <person name="Itoh T."/>
            <person name="Kaga A."/>
            <person name="Tomooka N."/>
        </authorList>
    </citation>
    <scope>NUCLEOTIDE SEQUENCE [LARGE SCALE GENOMIC DNA]</scope>
    <source>
        <strain evidence="3">cv. Shumari</strain>
    </source>
</reference>
<dbReference type="AlphaFoldDB" id="A0A0S3R0S8"/>
<feature type="transmembrane region" description="Helical" evidence="1">
    <location>
        <begin position="55"/>
        <end position="76"/>
    </location>
</feature>
<keyword evidence="3" id="KW-1185">Reference proteome</keyword>
<gene>
    <name evidence="2" type="primary">Vigan.01G172800</name>
    <name evidence="2" type="ORF">VIGAN_01172800</name>
</gene>
<accession>A0A0S3R0S8</accession>
<protein>
    <submittedName>
        <fullName evidence="2">Uncharacterized protein</fullName>
    </submittedName>
</protein>